<dbReference type="EMBL" id="LR877147">
    <property type="protein sequence ID" value="CAD2214222.1"/>
    <property type="molecule type" value="Genomic_DNA"/>
</dbReference>
<evidence type="ECO:0000313" key="1">
    <source>
        <dbReference type="EMBL" id="CAD2214222.1"/>
    </source>
</evidence>
<name>A0A7G2C899_9TRYP</name>
<dbReference type="InterPro" id="IPR039963">
    <property type="entry name" value="Unchar_22kDa"/>
</dbReference>
<evidence type="ECO:0000313" key="2">
    <source>
        <dbReference type="Proteomes" id="UP000515908"/>
    </source>
</evidence>
<organism evidence="1 2">
    <name type="scientific">Angomonas deanei</name>
    <dbReference type="NCBI Taxonomy" id="59799"/>
    <lineage>
        <taxon>Eukaryota</taxon>
        <taxon>Discoba</taxon>
        <taxon>Euglenozoa</taxon>
        <taxon>Kinetoplastea</taxon>
        <taxon>Metakinetoplastina</taxon>
        <taxon>Trypanosomatida</taxon>
        <taxon>Trypanosomatidae</taxon>
        <taxon>Strigomonadinae</taxon>
        <taxon>Angomonas</taxon>
    </lineage>
</organism>
<dbReference type="PANTHER" id="PTHR38828">
    <property type="match status" value="1"/>
</dbReference>
<sequence>MESEHVPEKYISQQELEKQIERLTAPKKPVEVKDPFPIGETKKISKEELDKMTDRLYTQSLMQKQANLEETERQMYNTVHKADGKKITNEELESNINHLYTESLERKKANMEESRKKYHYEPAPSTKKVDNKTFVQHMYDDRIEAKKKTEQKLYEKYLAPTEPKKAKANP</sequence>
<dbReference type="AlphaFoldDB" id="A0A7G2C899"/>
<dbReference type="Proteomes" id="UP000515908">
    <property type="component" value="Chromosome 03"/>
</dbReference>
<reference evidence="1 2" key="1">
    <citation type="submission" date="2020-08" db="EMBL/GenBank/DDBJ databases">
        <authorList>
            <person name="Newling K."/>
            <person name="Davey J."/>
            <person name="Forrester S."/>
        </authorList>
    </citation>
    <scope>NUCLEOTIDE SEQUENCE [LARGE SCALE GENOMIC DNA]</scope>
    <source>
        <strain evidence="2">Crithidia deanei Carvalho (ATCC PRA-265)</strain>
    </source>
</reference>
<dbReference type="OrthoDB" id="272133at2759"/>
<protein>
    <submittedName>
        <fullName evidence="1">Uncharacterized protein</fullName>
    </submittedName>
</protein>
<accession>A0A7G2C899</accession>
<gene>
    <name evidence="1" type="ORF">ADEAN_000166600</name>
</gene>
<keyword evidence="2" id="KW-1185">Reference proteome</keyword>
<proteinExistence type="predicted"/>
<dbReference type="PANTHER" id="PTHR38828:SF4">
    <property type="match status" value="1"/>
</dbReference>
<dbReference type="VEuPathDB" id="TriTrypDB:ADEAN_000166600"/>